<feature type="transmembrane region" description="Helical" evidence="9">
    <location>
        <begin position="55"/>
        <end position="74"/>
    </location>
</feature>
<name>A0ABW5FUB3_9PSEU</name>
<keyword evidence="4" id="KW-0808">Transferase</keyword>
<proteinExistence type="predicted"/>
<keyword evidence="5" id="KW-0547">Nucleotide-binding</keyword>
<organism evidence="13 14">
    <name type="scientific">Amycolatopsis pigmentata</name>
    <dbReference type="NCBI Taxonomy" id="450801"/>
    <lineage>
        <taxon>Bacteria</taxon>
        <taxon>Bacillati</taxon>
        <taxon>Actinomycetota</taxon>
        <taxon>Actinomycetes</taxon>
        <taxon>Pseudonocardiales</taxon>
        <taxon>Pseudonocardiaceae</taxon>
        <taxon>Amycolatopsis</taxon>
    </lineage>
</organism>
<evidence type="ECO:0000256" key="7">
    <source>
        <dbReference type="ARBA" id="ARBA00022840"/>
    </source>
</evidence>
<dbReference type="InterPro" id="IPR036890">
    <property type="entry name" value="HATPase_C_sf"/>
</dbReference>
<dbReference type="InterPro" id="IPR055558">
    <property type="entry name" value="DUF7134"/>
</dbReference>
<keyword evidence="9" id="KW-0472">Membrane</keyword>
<dbReference type="InterPro" id="IPR050482">
    <property type="entry name" value="Sensor_HK_TwoCompSys"/>
</dbReference>
<feature type="transmembrane region" description="Helical" evidence="9">
    <location>
        <begin position="121"/>
        <end position="138"/>
    </location>
</feature>
<feature type="transmembrane region" description="Helical" evidence="9">
    <location>
        <begin position="7"/>
        <end position="25"/>
    </location>
</feature>
<feature type="domain" description="DUF7134" evidence="12">
    <location>
        <begin position="3"/>
        <end position="141"/>
    </location>
</feature>
<evidence type="ECO:0000256" key="1">
    <source>
        <dbReference type="ARBA" id="ARBA00000085"/>
    </source>
</evidence>
<dbReference type="GO" id="GO:0016301">
    <property type="term" value="F:kinase activity"/>
    <property type="evidence" value="ECO:0007669"/>
    <property type="project" value="UniProtKB-KW"/>
</dbReference>
<dbReference type="EC" id="2.7.13.3" evidence="2"/>
<dbReference type="InterPro" id="IPR003594">
    <property type="entry name" value="HATPase_dom"/>
</dbReference>
<keyword evidence="6 13" id="KW-0418">Kinase</keyword>
<evidence type="ECO:0000313" key="14">
    <source>
        <dbReference type="Proteomes" id="UP001597417"/>
    </source>
</evidence>
<keyword evidence="14" id="KW-1185">Reference proteome</keyword>
<evidence type="ECO:0000256" key="5">
    <source>
        <dbReference type="ARBA" id="ARBA00022741"/>
    </source>
</evidence>
<evidence type="ECO:0000313" key="13">
    <source>
        <dbReference type="EMBL" id="MFD2417745.1"/>
    </source>
</evidence>
<evidence type="ECO:0000256" key="2">
    <source>
        <dbReference type="ARBA" id="ARBA00012438"/>
    </source>
</evidence>
<feature type="transmembrane region" description="Helical" evidence="9">
    <location>
        <begin position="86"/>
        <end position="109"/>
    </location>
</feature>
<reference evidence="14" key="1">
    <citation type="journal article" date="2019" name="Int. J. Syst. Evol. Microbiol.">
        <title>The Global Catalogue of Microorganisms (GCM) 10K type strain sequencing project: providing services to taxonomists for standard genome sequencing and annotation.</title>
        <authorList>
            <consortium name="The Broad Institute Genomics Platform"/>
            <consortium name="The Broad Institute Genome Sequencing Center for Infectious Disease"/>
            <person name="Wu L."/>
            <person name="Ma J."/>
        </authorList>
    </citation>
    <scope>NUCLEOTIDE SEQUENCE [LARGE SCALE GENOMIC DNA]</scope>
    <source>
        <strain evidence="14">CGMCC 4.7645</strain>
    </source>
</reference>
<sequence length="375" mass="38937">MTTRHPTAWDAVIGAACFLVTVAGPGVISDARPVVLIFAAVSALPLTWRRRAPLPVALVCGVGSIGLMVAHGNVDWPYGQLVATYTVAAHGSVAARVVLAAGTVAGVVFTQQTLEKAPGSILTSGGVFATAFAIGVAARARHDRIALLEERALRHAEEREKAAAHEREAIARDMHDILAHSMTLIAVQAEAGPLLVHRDPDRAARVFDTISDTAHDTLVQLRGTLGVLRAGRGERAPHPDLTGIAALAERARSAGLAVTVAEDGEPETVVPEVAVATYRLVQESLTNVVRHAGATTVRIGLDWSPTRLRVEIADDGHGASVSTGGHGLIGMRERVTACGGAFHAGTSPSGDGFVVTATFALPARATALRSGAVDE</sequence>
<dbReference type="SUPFAM" id="SSF55874">
    <property type="entry name" value="ATPase domain of HSP90 chaperone/DNA topoisomerase II/histidine kinase"/>
    <property type="match status" value="1"/>
</dbReference>
<dbReference type="Gene3D" id="3.30.565.10">
    <property type="entry name" value="Histidine kinase-like ATPase, C-terminal domain"/>
    <property type="match status" value="1"/>
</dbReference>
<dbReference type="RefSeq" id="WP_378265733.1">
    <property type="nucleotide sequence ID" value="NZ_JBHUKR010000007.1"/>
</dbReference>
<dbReference type="PANTHER" id="PTHR24421:SF10">
    <property type="entry name" value="NITRATE_NITRITE SENSOR PROTEIN NARQ"/>
    <property type="match status" value="1"/>
</dbReference>
<evidence type="ECO:0000259" key="10">
    <source>
        <dbReference type="Pfam" id="PF02518"/>
    </source>
</evidence>
<evidence type="ECO:0000256" key="3">
    <source>
        <dbReference type="ARBA" id="ARBA00022553"/>
    </source>
</evidence>
<feature type="domain" description="Histidine kinase/HSP90-like ATPase" evidence="10">
    <location>
        <begin position="276"/>
        <end position="361"/>
    </location>
</feature>
<evidence type="ECO:0000256" key="4">
    <source>
        <dbReference type="ARBA" id="ARBA00022679"/>
    </source>
</evidence>
<comment type="caution">
    <text evidence="13">The sequence shown here is derived from an EMBL/GenBank/DDBJ whole genome shotgun (WGS) entry which is preliminary data.</text>
</comment>
<accession>A0ABW5FUB3</accession>
<dbReference type="Pfam" id="PF23539">
    <property type="entry name" value="DUF7134"/>
    <property type="match status" value="1"/>
</dbReference>
<evidence type="ECO:0000259" key="11">
    <source>
        <dbReference type="Pfam" id="PF07730"/>
    </source>
</evidence>
<keyword evidence="7" id="KW-0067">ATP-binding</keyword>
<comment type="catalytic activity">
    <reaction evidence="1">
        <text>ATP + protein L-histidine = ADP + protein N-phospho-L-histidine.</text>
        <dbReference type="EC" id="2.7.13.3"/>
    </reaction>
</comment>
<keyword evidence="8" id="KW-0902">Two-component regulatory system</keyword>
<evidence type="ECO:0000256" key="8">
    <source>
        <dbReference type="ARBA" id="ARBA00023012"/>
    </source>
</evidence>
<dbReference type="Gene3D" id="1.20.5.1930">
    <property type="match status" value="1"/>
</dbReference>
<feature type="domain" description="Signal transduction histidine kinase subgroup 3 dimerisation and phosphoacceptor" evidence="11">
    <location>
        <begin position="166"/>
        <end position="230"/>
    </location>
</feature>
<evidence type="ECO:0000259" key="12">
    <source>
        <dbReference type="Pfam" id="PF23539"/>
    </source>
</evidence>
<dbReference type="CDD" id="cd16917">
    <property type="entry name" value="HATPase_UhpB-NarQ-NarX-like"/>
    <property type="match status" value="1"/>
</dbReference>
<evidence type="ECO:0000256" key="9">
    <source>
        <dbReference type="SAM" id="Phobius"/>
    </source>
</evidence>
<gene>
    <name evidence="13" type="ORF">ACFSXZ_15575</name>
</gene>
<keyword evidence="3" id="KW-0597">Phosphoprotein</keyword>
<dbReference type="Proteomes" id="UP001597417">
    <property type="component" value="Unassembled WGS sequence"/>
</dbReference>
<keyword evidence="9" id="KW-1133">Transmembrane helix</keyword>
<protein>
    <recommendedName>
        <fullName evidence="2">histidine kinase</fullName>
        <ecNumber evidence="2">2.7.13.3</ecNumber>
    </recommendedName>
</protein>
<dbReference type="Pfam" id="PF07730">
    <property type="entry name" value="HisKA_3"/>
    <property type="match status" value="1"/>
</dbReference>
<dbReference type="Pfam" id="PF02518">
    <property type="entry name" value="HATPase_c"/>
    <property type="match status" value="1"/>
</dbReference>
<dbReference type="EMBL" id="JBHUKR010000007">
    <property type="protein sequence ID" value="MFD2417745.1"/>
    <property type="molecule type" value="Genomic_DNA"/>
</dbReference>
<dbReference type="InterPro" id="IPR011712">
    <property type="entry name" value="Sig_transdc_His_kin_sub3_dim/P"/>
</dbReference>
<dbReference type="PANTHER" id="PTHR24421">
    <property type="entry name" value="NITRATE/NITRITE SENSOR PROTEIN NARX-RELATED"/>
    <property type="match status" value="1"/>
</dbReference>
<keyword evidence="9" id="KW-0812">Transmembrane</keyword>
<evidence type="ECO:0000256" key="6">
    <source>
        <dbReference type="ARBA" id="ARBA00022777"/>
    </source>
</evidence>